<protein>
    <submittedName>
        <fullName evidence="1">Type IV pilus biogenesis/stability protein PilW</fullName>
    </submittedName>
</protein>
<accession>A0ACC6NZ27</accession>
<keyword evidence="2" id="KW-1185">Reference proteome</keyword>
<evidence type="ECO:0000313" key="2">
    <source>
        <dbReference type="Proteomes" id="UP001364695"/>
    </source>
</evidence>
<evidence type="ECO:0000313" key="1">
    <source>
        <dbReference type="EMBL" id="MEJ7137216.1"/>
    </source>
</evidence>
<organism evidence="1 2">
    <name type="scientific">Amphibiibacter pelophylacis</name>
    <dbReference type="NCBI Taxonomy" id="1799477"/>
    <lineage>
        <taxon>Bacteria</taxon>
        <taxon>Pseudomonadati</taxon>
        <taxon>Pseudomonadota</taxon>
        <taxon>Betaproteobacteria</taxon>
        <taxon>Burkholderiales</taxon>
        <taxon>Sphaerotilaceae</taxon>
        <taxon>Amphibiibacter</taxon>
    </lineage>
</organism>
<dbReference type="EMBL" id="JAWDIE010000002">
    <property type="protein sequence ID" value="MEJ7137216.1"/>
    <property type="molecule type" value="Genomic_DNA"/>
</dbReference>
<reference evidence="1" key="1">
    <citation type="submission" date="2023-10" db="EMBL/GenBank/DDBJ databases">
        <title>Amphibacter perezi, gen. nov., sp. nov. a novel taxa of the family Comamonadaceae, class Betaproteobacteria isolated from the skin microbiota of Pelophylax perezi from different populations.</title>
        <authorList>
            <person name="Costa S."/>
            <person name="Proenca D.N."/>
            <person name="Lopes I."/>
            <person name="Morais P.V."/>
        </authorList>
    </citation>
    <scope>NUCLEOTIDE SEQUENCE</scope>
    <source>
        <strain evidence="1">SL12-8</strain>
    </source>
</reference>
<proteinExistence type="predicted"/>
<gene>
    <name evidence="1" type="primary">pilW</name>
    <name evidence="1" type="ORF">RV045_02070</name>
</gene>
<comment type="caution">
    <text evidence="1">The sequence shown here is derived from an EMBL/GenBank/DDBJ whole genome shotgun (WGS) entry which is preliminary data.</text>
</comment>
<dbReference type="Proteomes" id="UP001364695">
    <property type="component" value="Unassembled WGS sequence"/>
</dbReference>
<sequence>MKSALIRPVLGAFTLAAAVLAAGCVSVSSLPQQPPSELATDSNRAAIRLELATAYFQRGENAIALQEVDKSIAYSSREPQAHNLRGLILAAMGRTAEASQAFERALALKPGAGDILNNYGWFLCQTGQREAAQQRFAQALSDPQYREPVRTWLASGECYARSQQWDAAQAALNRASLLQPDNPQVIYTQASVQLARGDAAQALAHVRQLNANPDWVNAQSLWLEIRILVRLGRRDEARRLGQTLNERFPGSVQASRYERNLFDE</sequence>
<name>A0ACC6NZ27_9BURK</name>